<organism evidence="1 2">
    <name type="scientific">Lederbergia ruris</name>
    <dbReference type="NCBI Taxonomy" id="217495"/>
    <lineage>
        <taxon>Bacteria</taxon>
        <taxon>Bacillati</taxon>
        <taxon>Bacillota</taxon>
        <taxon>Bacilli</taxon>
        <taxon>Bacillales</taxon>
        <taxon>Bacillaceae</taxon>
        <taxon>Lederbergia</taxon>
    </lineage>
</organism>
<evidence type="ECO:0000313" key="2">
    <source>
        <dbReference type="Proteomes" id="UP000679950"/>
    </source>
</evidence>
<name>A0ABQ4KJ41_9BACI</name>
<proteinExistence type="predicted"/>
<dbReference type="Proteomes" id="UP000679950">
    <property type="component" value="Unassembled WGS sequence"/>
</dbReference>
<dbReference type="EMBL" id="BORB01000017">
    <property type="protein sequence ID" value="GIN57981.1"/>
    <property type="molecule type" value="Genomic_DNA"/>
</dbReference>
<dbReference type="RefSeq" id="WP_212966365.1">
    <property type="nucleotide sequence ID" value="NZ_BORB01000017.1"/>
</dbReference>
<protein>
    <submittedName>
        <fullName evidence="1">Uncharacterized protein</fullName>
    </submittedName>
</protein>
<accession>A0ABQ4KJ41</accession>
<gene>
    <name evidence="1" type="ORF">J8TS2_23000</name>
</gene>
<evidence type="ECO:0000313" key="1">
    <source>
        <dbReference type="EMBL" id="GIN57981.1"/>
    </source>
</evidence>
<keyword evidence="2" id="KW-1185">Reference proteome</keyword>
<comment type="caution">
    <text evidence="1">The sequence shown here is derived from an EMBL/GenBank/DDBJ whole genome shotgun (WGS) entry which is preliminary data.</text>
</comment>
<reference evidence="1 2" key="1">
    <citation type="submission" date="2021-03" db="EMBL/GenBank/DDBJ databases">
        <title>Antimicrobial resistance genes in bacteria isolated from Japanese honey, and their potential for conferring macrolide and lincosamide resistance in the American foulbrood pathogen Paenibacillus larvae.</title>
        <authorList>
            <person name="Okamoto M."/>
            <person name="Kumagai M."/>
            <person name="Kanamori H."/>
            <person name="Takamatsu D."/>
        </authorList>
    </citation>
    <scope>NUCLEOTIDE SEQUENCE [LARGE SCALE GENOMIC DNA]</scope>
    <source>
        <strain evidence="1 2">J8TS2</strain>
    </source>
</reference>
<sequence length="170" mass="19974">MFDPTVFENLKVAFENHLYDLDNIDQKILIQNRKDQMDFARLSRCLSLEFILVDQPEVTAELKLGTLLEDLAGEILEMPEAQPGCFLLLQFRKAVREPHKECEQIKQVLSSIWEEDVELTQTLSFIYGEKWGYLNRIEVQFKSKLTEEHMGEIKDFLTYVLMSLEQLNQI</sequence>